<proteinExistence type="predicted"/>
<evidence type="ECO:0000313" key="3">
    <source>
        <dbReference type="Proteomes" id="UP000002247"/>
    </source>
</evidence>
<dbReference type="KEGG" id="srt:Srot_1033"/>
<dbReference type="EMBL" id="CP001958">
    <property type="protein sequence ID" value="ADG97506.1"/>
    <property type="molecule type" value="Genomic_DNA"/>
</dbReference>
<keyword evidence="1" id="KW-0472">Membrane</keyword>
<keyword evidence="1" id="KW-0812">Transmembrane</keyword>
<organism evidence="2 3">
    <name type="scientific">Segniliparus rotundus (strain ATCC BAA-972 / CDC 1076 / CIP 108378 / DSM 44985 / JCM 13578)</name>
    <dbReference type="NCBI Taxonomy" id="640132"/>
    <lineage>
        <taxon>Bacteria</taxon>
        <taxon>Bacillati</taxon>
        <taxon>Actinomycetota</taxon>
        <taxon>Actinomycetes</taxon>
        <taxon>Mycobacteriales</taxon>
        <taxon>Segniliparaceae</taxon>
        <taxon>Segniliparus</taxon>
    </lineage>
</organism>
<feature type="transmembrane region" description="Helical" evidence="1">
    <location>
        <begin position="6"/>
        <end position="26"/>
    </location>
</feature>
<evidence type="ECO:0000256" key="1">
    <source>
        <dbReference type="SAM" id="Phobius"/>
    </source>
</evidence>
<name>D6ZEY2_SEGRD</name>
<protein>
    <submittedName>
        <fullName evidence="2">Uncharacterized protein</fullName>
    </submittedName>
</protein>
<dbReference type="Proteomes" id="UP000002247">
    <property type="component" value="Chromosome"/>
</dbReference>
<accession>D6ZEY2</accession>
<dbReference type="AlphaFoldDB" id="D6ZEY2"/>
<reference evidence="2 3" key="1">
    <citation type="journal article" date="2010" name="Stand. Genomic Sci.">
        <title>Complete genome sequence of Segniliparus rotundus type strain (CDC 1076).</title>
        <authorList>
            <person name="Sikorski J."/>
            <person name="Lapidus A."/>
            <person name="Copeland A."/>
            <person name="Misra M."/>
            <person name="Glavina Del Rio T."/>
            <person name="Nolan M."/>
            <person name="Lucas S."/>
            <person name="Chen F."/>
            <person name="Tice H."/>
            <person name="Cheng J.F."/>
            <person name="Jando M."/>
            <person name="Schneider S."/>
            <person name="Bruce D."/>
            <person name="Goodwin L."/>
            <person name="Pitluck S."/>
            <person name="Liolios K."/>
            <person name="Mikhailova N."/>
            <person name="Pati A."/>
            <person name="Ivanova N."/>
            <person name="Mavromatis K."/>
            <person name="Chen A."/>
            <person name="Palaniappan K."/>
            <person name="Chertkov O."/>
            <person name="Land M."/>
            <person name="Hauser L."/>
            <person name="Chang Y.J."/>
            <person name="Jeffries C.D."/>
            <person name="Brettin T."/>
            <person name="Detter J.C."/>
            <person name="Han C."/>
            <person name="Rohde M."/>
            <person name="Goker M."/>
            <person name="Bristow J."/>
            <person name="Eisen J.A."/>
            <person name="Markowitz V."/>
            <person name="Hugenholtz P."/>
            <person name="Kyrpides N.C."/>
            <person name="Klenk H.P."/>
        </authorList>
    </citation>
    <scope>NUCLEOTIDE SEQUENCE [LARGE SCALE GENOMIC DNA]</scope>
    <source>
        <strain evidence="3">ATCC BAA-972 / CDC 1076 / CIP 108378 / DSM 44985 / JCM 13578</strain>
    </source>
</reference>
<keyword evidence="1" id="KW-1133">Transmembrane helix</keyword>
<keyword evidence="3" id="KW-1185">Reference proteome</keyword>
<gene>
    <name evidence="2" type="ordered locus">Srot_1033</name>
</gene>
<dbReference type="HOGENOM" id="CLU_3391264_0_0_11"/>
<sequence length="32" mass="3620">MIQVLEIAIIMAIIGMVLAFASKVILMFRNLR</sequence>
<evidence type="ECO:0000313" key="2">
    <source>
        <dbReference type="EMBL" id="ADG97506.1"/>
    </source>
</evidence>